<dbReference type="Proteomes" id="UP001499993">
    <property type="component" value="Unassembled WGS sequence"/>
</dbReference>
<organism evidence="5 6">
    <name type="scientific">Streptomonospora halophila</name>
    <dbReference type="NCBI Taxonomy" id="427369"/>
    <lineage>
        <taxon>Bacteria</taxon>
        <taxon>Bacillati</taxon>
        <taxon>Actinomycetota</taxon>
        <taxon>Actinomycetes</taxon>
        <taxon>Streptosporangiales</taxon>
        <taxon>Nocardiopsidaceae</taxon>
        <taxon>Streptomonospora</taxon>
    </lineage>
</organism>
<keyword evidence="2" id="KW-0479">Metal-binding</keyword>
<dbReference type="InterPro" id="IPR016053">
    <property type="entry name" value="Haem_Oase-like"/>
</dbReference>
<dbReference type="PANTHER" id="PTHR10720:SF0">
    <property type="entry name" value="HEME OXYGENASE"/>
    <property type="match status" value="1"/>
</dbReference>
<dbReference type="EMBL" id="BAABIK010000011">
    <property type="protein sequence ID" value="GAA4941361.1"/>
    <property type="molecule type" value="Genomic_DNA"/>
</dbReference>
<keyword evidence="1" id="KW-0349">Heme</keyword>
<dbReference type="Gene3D" id="1.20.910.10">
    <property type="entry name" value="Heme oxygenase-like"/>
    <property type="match status" value="1"/>
</dbReference>
<keyword evidence="3" id="KW-0408">Iron</keyword>
<dbReference type="InterPro" id="IPR016084">
    <property type="entry name" value="Haem_Oase-like_multi-hlx"/>
</dbReference>
<evidence type="ECO:0000256" key="4">
    <source>
        <dbReference type="SAM" id="MobiDB-lite"/>
    </source>
</evidence>
<dbReference type="PIRSF" id="PIRSF000343">
    <property type="entry name" value="Haem_Oase"/>
    <property type="match status" value="1"/>
</dbReference>
<evidence type="ECO:0000313" key="5">
    <source>
        <dbReference type="EMBL" id="GAA4941361.1"/>
    </source>
</evidence>
<dbReference type="CDD" id="cd19165">
    <property type="entry name" value="HemeO"/>
    <property type="match status" value="1"/>
</dbReference>
<name>A0ABP9GFB6_9ACTN</name>
<gene>
    <name evidence="5" type="ORF">GCM10023224_24150</name>
</gene>
<comment type="caution">
    <text evidence="5">The sequence shown here is derived from an EMBL/GenBank/DDBJ whole genome shotgun (WGS) entry which is preliminary data.</text>
</comment>
<reference evidence="6" key="1">
    <citation type="journal article" date="2019" name="Int. J. Syst. Evol. Microbiol.">
        <title>The Global Catalogue of Microorganisms (GCM) 10K type strain sequencing project: providing services to taxonomists for standard genome sequencing and annotation.</title>
        <authorList>
            <consortium name="The Broad Institute Genomics Platform"/>
            <consortium name="The Broad Institute Genome Sequencing Center for Infectious Disease"/>
            <person name="Wu L."/>
            <person name="Ma J."/>
        </authorList>
    </citation>
    <scope>NUCLEOTIDE SEQUENCE [LARGE SCALE GENOMIC DNA]</scope>
    <source>
        <strain evidence="6">JCM 18123</strain>
    </source>
</reference>
<keyword evidence="6" id="KW-1185">Reference proteome</keyword>
<sequence length="240" mass="26344">MPTAEGRRPSEDPDFRARTAAREDARTPFSELLKRATWSAHEDAEQHGFTRALLDGRLPREGYAAMVAQHYFAYVALERVGRSLAGDPVAGAVVHPGLFRVPALERDLEALYGGDWRERIAPTAATRAYTARIERTAGDPAGYVAHHYTRYLGDLSGGQFIRKVAAGAYGLDERGGTAFYHFSELGSLPRFKAGYRARLDALELDEAARDHVVSETRLAYRLNVAVLADLGHIFAADTAA</sequence>
<dbReference type="PANTHER" id="PTHR10720">
    <property type="entry name" value="HEME OXYGENASE"/>
    <property type="match status" value="1"/>
</dbReference>
<dbReference type="SUPFAM" id="SSF48613">
    <property type="entry name" value="Heme oxygenase-like"/>
    <property type="match status" value="1"/>
</dbReference>
<dbReference type="InterPro" id="IPR002051">
    <property type="entry name" value="Haem_Oase"/>
</dbReference>
<protein>
    <submittedName>
        <fullName evidence="5">Biliverdin-producing heme oxygenase</fullName>
    </submittedName>
</protein>
<accession>A0ABP9GFB6</accession>
<evidence type="ECO:0000256" key="1">
    <source>
        <dbReference type="ARBA" id="ARBA00022617"/>
    </source>
</evidence>
<proteinExistence type="predicted"/>
<evidence type="ECO:0000256" key="3">
    <source>
        <dbReference type="ARBA" id="ARBA00023004"/>
    </source>
</evidence>
<dbReference type="PRINTS" id="PR00088">
    <property type="entry name" value="HAEMOXYGNASE"/>
</dbReference>
<dbReference type="Pfam" id="PF01126">
    <property type="entry name" value="Heme_oxygenase"/>
    <property type="match status" value="1"/>
</dbReference>
<evidence type="ECO:0000256" key="2">
    <source>
        <dbReference type="ARBA" id="ARBA00022723"/>
    </source>
</evidence>
<evidence type="ECO:0000313" key="6">
    <source>
        <dbReference type="Proteomes" id="UP001499993"/>
    </source>
</evidence>
<feature type="region of interest" description="Disordered" evidence="4">
    <location>
        <begin position="1"/>
        <end position="23"/>
    </location>
</feature>